<dbReference type="Proteomes" id="UP000290495">
    <property type="component" value="Plasmid 3"/>
</dbReference>
<dbReference type="InterPro" id="IPR038763">
    <property type="entry name" value="DHH_sf"/>
</dbReference>
<proteinExistence type="predicted"/>
<dbReference type="AlphaFoldDB" id="A0A449ARW8"/>
<organism evidence="1 2">
    <name type="scientific">Mycoplasmopsis canis</name>
    <dbReference type="NCBI Taxonomy" id="29555"/>
    <lineage>
        <taxon>Bacteria</taxon>
        <taxon>Bacillati</taxon>
        <taxon>Mycoplasmatota</taxon>
        <taxon>Mycoplasmoidales</taxon>
        <taxon>Metamycoplasmataceae</taxon>
        <taxon>Mycoplasmopsis</taxon>
    </lineage>
</organism>
<keyword evidence="1" id="KW-0614">Plasmid</keyword>
<protein>
    <submittedName>
        <fullName evidence="1">Uncharacterized protein</fullName>
    </submittedName>
</protein>
<dbReference type="SUPFAM" id="SSF64182">
    <property type="entry name" value="DHH phosphoesterases"/>
    <property type="match status" value="1"/>
</dbReference>
<gene>
    <name evidence="1" type="ORF">NCTC10146_00732</name>
</gene>
<evidence type="ECO:0000313" key="1">
    <source>
        <dbReference type="EMBL" id="VEU69241.1"/>
    </source>
</evidence>
<name>A0A449ARW8_9BACT</name>
<sequence length="54" mass="5963">MGPIVRNVAIKWGGGGHERASGAIIDSFDLVEKVIDDCALEVKRYINEMSMNKK</sequence>
<accession>A0A449ARW8</accession>
<reference evidence="1 2" key="1">
    <citation type="submission" date="2019-01" db="EMBL/GenBank/DDBJ databases">
        <authorList>
            <consortium name="Pathogen Informatics"/>
        </authorList>
    </citation>
    <scope>NUCLEOTIDE SEQUENCE [LARGE SCALE GENOMIC DNA]</scope>
    <source>
        <strain evidence="1 2">NCTC10146</strain>
        <plasmid evidence="2">3</plasmid>
    </source>
</reference>
<dbReference type="EMBL" id="LR215012">
    <property type="protein sequence ID" value="VEU69241.1"/>
    <property type="molecule type" value="Genomic_DNA"/>
</dbReference>
<geneLocation type="plasmid" evidence="1 2">
    <name>3</name>
</geneLocation>
<dbReference type="Gene3D" id="3.10.310.30">
    <property type="match status" value="1"/>
</dbReference>
<evidence type="ECO:0000313" key="2">
    <source>
        <dbReference type="Proteomes" id="UP000290495"/>
    </source>
</evidence>